<evidence type="ECO:0000313" key="2">
    <source>
        <dbReference type="Proteomes" id="UP000502823"/>
    </source>
</evidence>
<organism evidence="1 2">
    <name type="scientific">Coptotermes formosanus</name>
    <name type="common">Formosan subterranean termite</name>
    <dbReference type="NCBI Taxonomy" id="36987"/>
    <lineage>
        <taxon>Eukaryota</taxon>
        <taxon>Metazoa</taxon>
        <taxon>Ecdysozoa</taxon>
        <taxon>Arthropoda</taxon>
        <taxon>Hexapoda</taxon>
        <taxon>Insecta</taxon>
        <taxon>Pterygota</taxon>
        <taxon>Neoptera</taxon>
        <taxon>Polyneoptera</taxon>
        <taxon>Dictyoptera</taxon>
        <taxon>Blattodea</taxon>
        <taxon>Blattoidea</taxon>
        <taxon>Termitoidae</taxon>
        <taxon>Rhinotermitidae</taxon>
        <taxon>Coptotermes</taxon>
    </lineage>
</organism>
<dbReference type="OrthoDB" id="190434at2759"/>
<keyword evidence="2" id="KW-1185">Reference proteome</keyword>
<gene>
    <name evidence="1" type="ORF">Cfor_00977</name>
</gene>
<proteinExistence type="predicted"/>
<accession>A0A6L2QC83</accession>
<dbReference type="AlphaFoldDB" id="A0A6L2QC83"/>
<sequence length="104" mass="11723">MDSSEWSQTLVPSYSEAVLMDSIPDNNNTVVASASQLLFYPGPLADRVPPDPFPPPEYEEALHLPALTRLRRSLTDRGEDMFRCSRERRRSSGVVVRVNMETSL</sequence>
<evidence type="ECO:0000313" key="1">
    <source>
        <dbReference type="EMBL" id="GFG39547.1"/>
    </source>
</evidence>
<dbReference type="Proteomes" id="UP000502823">
    <property type="component" value="Unassembled WGS sequence"/>
</dbReference>
<name>A0A6L2QC83_COPFO</name>
<comment type="caution">
    <text evidence="1">The sequence shown here is derived from an EMBL/GenBank/DDBJ whole genome shotgun (WGS) entry which is preliminary data.</text>
</comment>
<protein>
    <submittedName>
        <fullName evidence="1">Uncharacterized protein</fullName>
    </submittedName>
</protein>
<reference evidence="2" key="1">
    <citation type="submission" date="2020-01" db="EMBL/GenBank/DDBJ databases">
        <title>Draft genome sequence of the Termite Coptotermes fromosanus.</title>
        <authorList>
            <person name="Itakura S."/>
            <person name="Yosikawa Y."/>
            <person name="Umezawa K."/>
        </authorList>
    </citation>
    <scope>NUCLEOTIDE SEQUENCE [LARGE SCALE GENOMIC DNA]</scope>
</reference>
<dbReference type="EMBL" id="BLKM01000907">
    <property type="protein sequence ID" value="GFG39547.1"/>
    <property type="molecule type" value="Genomic_DNA"/>
</dbReference>
<dbReference type="InParanoid" id="A0A6L2QC83"/>